<sequence length="190" mass="21813">MQQPTSNDFAPIATDDSKEQKSDLQTLYDLNTEVPDIYHQLPKLLDPLPRQHKEFVHSLPPELPNYRKFSVFLAGSIEMGKAVLWQPRMALELSRYPITVLNPRRPEWNDSKNSIEQQVNIPFVETFADLRDATMKMLKEKGMELETNGDLVGDNIYVPKPTPKSNVQLERDNLALQKRVDELGAKLKTL</sequence>
<proteinExistence type="predicted"/>
<dbReference type="Proteomes" id="UP001521785">
    <property type="component" value="Unassembled WGS sequence"/>
</dbReference>
<dbReference type="InterPro" id="IPR039470">
    <property type="entry name" value="Nuc_deoxyri_tr2"/>
</dbReference>
<evidence type="ECO:0000313" key="3">
    <source>
        <dbReference type="Proteomes" id="UP001521785"/>
    </source>
</evidence>
<keyword evidence="3" id="KW-1185">Reference proteome</keyword>
<dbReference type="Pfam" id="PF15891">
    <property type="entry name" value="Nuc_deoxyri_tr2"/>
    <property type="match status" value="1"/>
</dbReference>
<dbReference type="Gene3D" id="3.40.50.450">
    <property type="match status" value="1"/>
</dbReference>
<organism evidence="2 3">
    <name type="scientific">Paraconiothyrium brasiliense</name>
    <dbReference type="NCBI Taxonomy" id="300254"/>
    <lineage>
        <taxon>Eukaryota</taxon>
        <taxon>Fungi</taxon>
        <taxon>Dikarya</taxon>
        <taxon>Ascomycota</taxon>
        <taxon>Pezizomycotina</taxon>
        <taxon>Dothideomycetes</taxon>
        <taxon>Pleosporomycetidae</taxon>
        <taxon>Pleosporales</taxon>
        <taxon>Massarineae</taxon>
        <taxon>Didymosphaeriaceae</taxon>
        <taxon>Paraconiothyrium</taxon>
    </lineage>
</organism>
<comment type="caution">
    <text evidence="2">The sequence shown here is derived from an EMBL/GenBank/DDBJ whole genome shotgun (WGS) entry which is preliminary data.</text>
</comment>
<protein>
    <submittedName>
        <fullName evidence="2">Uncharacterized protein</fullName>
    </submittedName>
</protein>
<feature type="region of interest" description="Disordered" evidence="1">
    <location>
        <begin position="1"/>
        <end position="21"/>
    </location>
</feature>
<evidence type="ECO:0000256" key="1">
    <source>
        <dbReference type="SAM" id="MobiDB-lite"/>
    </source>
</evidence>
<name>A0ABR3QHK9_9PLEO</name>
<gene>
    <name evidence="2" type="ORF">SLS60_011915</name>
</gene>
<reference evidence="2 3" key="1">
    <citation type="submission" date="2024-02" db="EMBL/GenBank/DDBJ databases">
        <title>De novo assembly and annotation of 12 fungi associated with fruit tree decline syndrome in Ontario, Canada.</title>
        <authorList>
            <person name="Sulman M."/>
            <person name="Ellouze W."/>
            <person name="Ilyukhin E."/>
        </authorList>
    </citation>
    <scope>NUCLEOTIDE SEQUENCE [LARGE SCALE GENOMIC DNA]</scope>
    <source>
        <strain evidence="2 3">M42-189</strain>
    </source>
</reference>
<accession>A0ABR3QHK9</accession>
<dbReference type="EMBL" id="JAKJXO020000025">
    <property type="protein sequence ID" value="KAL1591523.1"/>
    <property type="molecule type" value="Genomic_DNA"/>
</dbReference>
<evidence type="ECO:0000313" key="2">
    <source>
        <dbReference type="EMBL" id="KAL1591523.1"/>
    </source>
</evidence>